<dbReference type="SUPFAM" id="SSF117281">
    <property type="entry name" value="Kelch motif"/>
    <property type="match status" value="1"/>
</dbReference>
<accession>A0A9P5YYQ6</accession>
<organism evidence="3 4">
    <name type="scientific">Pholiota conissans</name>
    <dbReference type="NCBI Taxonomy" id="109636"/>
    <lineage>
        <taxon>Eukaryota</taxon>
        <taxon>Fungi</taxon>
        <taxon>Dikarya</taxon>
        <taxon>Basidiomycota</taxon>
        <taxon>Agaricomycotina</taxon>
        <taxon>Agaricomycetes</taxon>
        <taxon>Agaricomycetidae</taxon>
        <taxon>Agaricales</taxon>
        <taxon>Agaricineae</taxon>
        <taxon>Strophariaceae</taxon>
        <taxon>Pholiota</taxon>
    </lineage>
</organism>
<dbReference type="PANTHER" id="PTHR46228">
    <property type="entry name" value="KELCH DOMAIN-CONTAINING PROTEIN"/>
    <property type="match status" value="1"/>
</dbReference>
<sequence length="329" mass="36820">MYGGVLYGAKDDSPTSDFSICDVSNMRWTNLTYRLNWIHNPHDRFSTRSEEPLPCISSPGATLLRMRNSSYIAIVGGFDGQTQQARSGIVLVDPTAREWWNLDIQGIAPGPRISPAVVAVGSRIYVFGGYRRFGDDPQPYYSYSIAEHLADKGVWSWSTCDEPYSSAVPVGMVFQEACAVYNGAKILLTPGRLTDSEHINFTPENNIFFHTEHKKFQPATADITGTFPSNVRWYSVSRPSVAISAFDSTVIICCFVDVPGTDDVAPEVWRLSLTPHEKIDSLNIMRKIWDLNSDFQGAICVGGKVRLMGWDQVGKDARWNTFLDILWNQ</sequence>
<evidence type="ECO:0000256" key="1">
    <source>
        <dbReference type="ARBA" id="ARBA00022441"/>
    </source>
</evidence>
<protein>
    <submittedName>
        <fullName evidence="3">Uncharacterized protein</fullName>
    </submittedName>
</protein>
<proteinExistence type="predicted"/>
<dbReference type="OrthoDB" id="3228507at2759"/>
<reference evidence="3" key="1">
    <citation type="submission" date="2020-11" db="EMBL/GenBank/DDBJ databases">
        <authorList>
            <consortium name="DOE Joint Genome Institute"/>
            <person name="Ahrendt S."/>
            <person name="Riley R."/>
            <person name="Andreopoulos W."/>
            <person name="Labutti K."/>
            <person name="Pangilinan J."/>
            <person name="Ruiz-Duenas F.J."/>
            <person name="Barrasa J.M."/>
            <person name="Sanchez-Garcia M."/>
            <person name="Camarero S."/>
            <person name="Miyauchi S."/>
            <person name="Serrano A."/>
            <person name="Linde D."/>
            <person name="Babiker R."/>
            <person name="Drula E."/>
            <person name="Ayuso-Fernandez I."/>
            <person name="Pacheco R."/>
            <person name="Padilla G."/>
            <person name="Ferreira P."/>
            <person name="Barriuso J."/>
            <person name="Kellner H."/>
            <person name="Castanera R."/>
            <person name="Alfaro M."/>
            <person name="Ramirez L."/>
            <person name="Pisabarro A.G."/>
            <person name="Kuo A."/>
            <person name="Tritt A."/>
            <person name="Lipzen A."/>
            <person name="He G."/>
            <person name="Yan M."/>
            <person name="Ng V."/>
            <person name="Cullen D."/>
            <person name="Martin F."/>
            <person name="Rosso M.-N."/>
            <person name="Henrissat B."/>
            <person name="Hibbett D."/>
            <person name="Martinez A.T."/>
            <person name="Grigoriev I.V."/>
        </authorList>
    </citation>
    <scope>NUCLEOTIDE SEQUENCE</scope>
    <source>
        <strain evidence="3">CIRM-BRFM 674</strain>
    </source>
</reference>
<dbReference type="AlphaFoldDB" id="A0A9P5YYQ6"/>
<dbReference type="Gene3D" id="2.120.10.80">
    <property type="entry name" value="Kelch-type beta propeller"/>
    <property type="match status" value="1"/>
</dbReference>
<gene>
    <name evidence="3" type="ORF">BDN70DRAFT_880903</name>
</gene>
<keyword evidence="2" id="KW-0677">Repeat</keyword>
<dbReference type="Proteomes" id="UP000807469">
    <property type="component" value="Unassembled WGS sequence"/>
</dbReference>
<evidence type="ECO:0000313" key="3">
    <source>
        <dbReference type="EMBL" id="KAF9477641.1"/>
    </source>
</evidence>
<evidence type="ECO:0000313" key="4">
    <source>
        <dbReference type="Proteomes" id="UP000807469"/>
    </source>
</evidence>
<keyword evidence="4" id="KW-1185">Reference proteome</keyword>
<evidence type="ECO:0000256" key="2">
    <source>
        <dbReference type="ARBA" id="ARBA00022737"/>
    </source>
</evidence>
<dbReference type="PANTHER" id="PTHR46228:SF2">
    <property type="entry name" value="KELCH REPEAT PROTEIN (AFU_ORTHOLOGUE AFUA_4G14350)"/>
    <property type="match status" value="1"/>
</dbReference>
<keyword evidence="1" id="KW-0880">Kelch repeat</keyword>
<dbReference type="EMBL" id="MU155254">
    <property type="protein sequence ID" value="KAF9477641.1"/>
    <property type="molecule type" value="Genomic_DNA"/>
</dbReference>
<name>A0A9P5YYQ6_9AGAR</name>
<dbReference type="InterPro" id="IPR015915">
    <property type="entry name" value="Kelch-typ_b-propeller"/>
</dbReference>
<comment type="caution">
    <text evidence="3">The sequence shown here is derived from an EMBL/GenBank/DDBJ whole genome shotgun (WGS) entry which is preliminary data.</text>
</comment>